<organism evidence="1 2">
    <name type="scientific">Actinoplanes subglobosus</name>
    <dbReference type="NCBI Taxonomy" id="1547892"/>
    <lineage>
        <taxon>Bacteria</taxon>
        <taxon>Bacillati</taxon>
        <taxon>Actinomycetota</taxon>
        <taxon>Actinomycetes</taxon>
        <taxon>Micromonosporales</taxon>
        <taxon>Micromonosporaceae</taxon>
        <taxon>Actinoplanes</taxon>
    </lineage>
</organism>
<evidence type="ECO:0000313" key="2">
    <source>
        <dbReference type="Proteomes" id="UP001595867"/>
    </source>
</evidence>
<name>A0ABV8IKY9_9ACTN</name>
<dbReference type="EMBL" id="JBHSBL010000002">
    <property type="protein sequence ID" value="MFC4063623.1"/>
    <property type="molecule type" value="Genomic_DNA"/>
</dbReference>
<reference evidence="2" key="1">
    <citation type="journal article" date="2019" name="Int. J. Syst. Evol. Microbiol.">
        <title>The Global Catalogue of Microorganisms (GCM) 10K type strain sequencing project: providing services to taxonomists for standard genome sequencing and annotation.</title>
        <authorList>
            <consortium name="The Broad Institute Genomics Platform"/>
            <consortium name="The Broad Institute Genome Sequencing Center for Infectious Disease"/>
            <person name="Wu L."/>
            <person name="Ma J."/>
        </authorList>
    </citation>
    <scope>NUCLEOTIDE SEQUENCE [LARGE SCALE GENOMIC DNA]</scope>
    <source>
        <strain evidence="2">TBRC 5832</strain>
    </source>
</reference>
<comment type="caution">
    <text evidence="1">The sequence shown here is derived from an EMBL/GenBank/DDBJ whole genome shotgun (WGS) entry which is preliminary data.</text>
</comment>
<proteinExistence type="predicted"/>
<dbReference type="Proteomes" id="UP001595867">
    <property type="component" value="Unassembled WGS sequence"/>
</dbReference>
<keyword evidence="2" id="KW-1185">Reference proteome</keyword>
<protein>
    <submittedName>
        <fullName evidence="1">Uncharacterized protein</fullName>
    </submittedName>
</protein>
<accession>A0ABV8IKY9</accession>
<evidence type="ECO:0000313" key="1">
    <source>
        <dbReference type="EMBL" id="MFC4063623.1"/>
    </source>
</evidence>
<gene>
    <name evidence="1" type="ORF">ACFO0C_01675</name>
</gene>
<dbReference type="RefSeq" id="WP_378064656.1">
    <property type="nucleotide sequence ID" value="NZ_JBHSBL010000002.1"/>
</dbReference>
<sequence>MSMPTSFIASTAAGLIVYAGGGVAEGQRVGDGEAGGGAERGVYPGGAPAVFGIR</sequence>